<feature type="transmembrane region" description="Helical" evidence="1">
    <location>
        <begin position="29"/>
        <end position="53"/>
    </location>
</feature>
<sequence length="173" mass="19333">MLVVVFGWMVNGLLELVLPYVTQNGKLMWFLTRIGAFGISVASAINLPILYFFSSEYRQAFTMELYRGLWQEKTGKLVMPITCEYFPVPGFMASGNPENPGFGQVTDHASGLGSGRVIRQSLRLGELSRLVPVSQATFASTGIYGFRKSGKSWMTKGAAVRRSRWAVLWNFVF</sequence>
<dbReference type="EMBL" id="JAKKPZ010000047">
    <property type="protein sequence ID" value="KAI1706552.1"/>
    <property type="molecule type" value="Genomic_DNA"/>
</dbReference>
<dbReference type="AlphaFoldDB" id="A0AAD4MW71"/>
<keyword evidence="3" id="KW-1185">Reference proteome</keyword>
<evidence type="ECO:0000313" key="3">
    <source>
        <dbReference type="Proteomes" id="UP001201812"/>
    </source>
</evidence>
<name>A0AAD4MW71_9BILA</name>
<dbReference type="Pfam" id="PF10320">
    <property type="entry name" value="7TM_GPCR_Srsx"/>
    <property type="match status" value="1"/>
</dbReference>
<evidence type="ECO:0000313" key="2">
    <source>
        <dbReference type="EMBL" id="KAI1706552.1"/>
    </source>
</evidence>
<keyword evidence="1" id="KW-0812">Transmembrane</keyword>
<protein>
    <submittedName>
        <fullName evidence="2">Serpentine type 7TM GPCR chemoreceptor srsx domain-containing protein</fullName>
    </submittedName>
</protein>
<dbReference type="Proteomes" id="UP001201812">
    <property type="component" value="Unassembled WGS sequence"/>
</dbReference>
<accession>A0AAD4MW71</accession>
<organism evidence="2 3">
    <name type="scientific">Ditylenchus destructor</name>
    <dbReference type="NCBI Taxonomy" id="166010"/>
    <lineage>
        <taxon>Eukaryota</taxon>
        <taxon>Metazoa</taxon>
        <taxon>Ecdysozoa</taxon>
        <taxon>Nematoda</taxon>
        <taxon>Chromadorea</taxon>
        <taxon>Rhabditida</taxon>
        <taxon>Tylenchina</taxon>
        <taxon>Tylenchomorpha</taxon>
        <taxon>Sphaerularioidea</taxon>
        <taxon>Anguinidae</taxon>
        <taxon>Anguininae</taxon>
        <taxon>Ditylenchus</taxon>
    </lineage>
</organism>
<dbReference type="InterPro" id="IPR019424">
    <property type="entry name" value="7TM_GPCR_Srsx"/>
</dbReference>
<comment type="caution">
    <text evidence="2">The sequence shown here is derived from an EMBL/GenBank/DDBJ whole genome shotgun (WGS) entry which is preliminary data.</text>
</comment>
<reference evidence="2" key="1">
    <citation type="submission" date="2022-01" db="EMBL/GenBank/DDBJ databases">
        <title>Genome Sequence Resource for Two Populations of Ditylenchus destructor, the Migratory Endoparasitic Phytonematode.</title>
        <authorList>
            <person name="Zhang H."/>
            <person name="Lin R."/>
            <person name="Xie B."/>
        </authorList>
    </citation>
    <scope>NUCLEOTIDE SEQUENCE</scope>
    <source>
        <strain evidence="2">BazhouSP</strain>
    </source>
</reference>
<evidence type="ECO:0000256" key="1">
    <source>
        <dbReference type="SAM" id="Phobius"/>
    </source>
</evidence>
<gene>
    <name evidence="2" type="ORF">DdX_13013</name>
</gene>
<keyword evidence="1" id="KW-1133">Transmembrane helix</keyword>
<keyword evidence="1" id="KW-0472">Membrane</keyword>
<proteinExistence type="predicted"/>